<evidence type="ECO:0000259" key="5">
    <source>
        <dbReference type="Pfam" id="PF02782"/>
    </source>
</evidence>
<dbReference type="eggNOG" id="KOG2517">
    <property type="taxonomic scope" value="Eukaryota"/>
</dbReference>
<evidence type="ECO:0000259" key="4">
    <source>
        <dbReference type="Pfam" id="PF00370"/>
    </source>
</evidence>
<dbReference type="InterPro" id="IPR043129">
    <property type="entry name" value="ATPase_NBD"/>
</dbReference>
<dbReference type="InterPro" id="IPR018485">
    <property type="entry name" value="FGGY_C"/>
</dbReference>
<dbReference type="GO" id="GO:0005737">
    <property type="term" value="C:cytoplasm"/>
    <property type="evidence" value="ECO:0007669"/>
    <property type="project" value="TreeGrafter"/>
</dbReference>
<dbReference type="PANTHER" id="PTHR43435">
    <property type="entry name" value="RIBULOKINASE"/>
    <property type="match status" value="1"/>
</dbReference>
<dbReference type="NCBIfam" id="TIGR01315">
    <property type="entry name" value="5C_CHO_kinase"/>
    <property type="match status" value="1"/>
</dbReference>
<dbReference type="GO" id="GO:0019150">
    <property type="term" value="F:D-ribulokinase activity"/>
    <property type="evidence" value="ECO:0007669"/>
    <property type="project" value="TreeGrafter"/>
</dbReference>
<dbReference type="EMBL" id="KE504131">
    <property type="protein sequence ID" value="EPT03143.1"/>
    <property type="molecule type" value="Genomic_DNA"/>
</dbReference>
<dbReference type="Proteomes" id="UP000015241">
    <property type="component" value="Unassembled WGS sequence"/>
</dbReference>
<dbReference type="HOGENOM" id="CLU_009281_10_1_1"/>
<keyword evidence="2" id="KW-0808">Transferase</keyword>
<feature type="domain" description="Carbohydrate kinase FGGY C-terminal" evidence="5">
    <location>
        <begin position="297"/>
        <end position="509"/>
    </location>
</feature>
<dbReference type="Pfam" id="PF00370">
    <property type="entry name" value="FGGY_N"/>
    <property type="match status" value="1"/>
</dbReference>
<dbReference type="GO" id="GO:0019321">
    <property type="term" value="P:pentose metabolic process"/>
    <property type="evidence" value="ECO:0007669"/>
    <property type="project" value="TreeGrafter"/>
</dbReference>
<evidence type="ECO:0000313" key="7">
    <source>
        <dbReference type="Proteomes" id="UP000015241"/>
    </source>
</evidence>
<dbReference type="PIRSF" id="PIRSF000538">
    <property type="entry name" value="GlpK"/>
    <property type="match status" value="1"/>
</dbReference>
<evidence type="ECO:0000256" key="3">
    <source>
        <dbReference type="ARBA" id="ARBA00022777"/>
    </source>
</evidence>
<keyword evidence="3" id="KW-0418">Kinase</keyword>
<name>S8EF49_FOMSC</name>
<gene>
    <name evidence="6" type="ORF">FOMPIDRAFT_1116683</name>
</gene>
<dbReference type="InParanoid" id="S8EF49"/>
<dbReference type="STRING" id="743788.S8EF49"/>
<dbReference type="Gene3D" id="3.30.420.40">
    <property type="match status" value="1"/>
</dbReference>
<organism evidence="6 7">
    <name type="scientific">Fomitopsis schrenkii</name>
    <name type="common">Brown rot fungus</name>
    <dbReference type="NCBI Taxonomy" id="2126942"/>
    <lineage>
        <taxon>Eukaryota</taxon>
        <taxon>Fungi</taxon>
        <taxon>Dikarya</taxon>
        <taxon>Basidiomycota</taxon>
        <taxon>Agaricomycotina</taxon>
        <taxon>Agaricomycetes</taxon>
        <taxon>Polyporales</taxon>
        <taxon>Fomitopsis</taxon>
    </lineage>
</organism>
<keyword evidence="7" id="KW-1185">Reference proteome</keyword>
<dbReference type="SUPFAM" id="SSF53067">
    <property type="entry name" value="Actin-like ATPase domain"/>
    <property type="match status" value="2"/>
</dbReference>
<sequence length="579" mass="63309">MPNNYYIGIDVGTGSVRAGLAQDDGTLLASSTEATITYRDPHDHRIFEQSTNNIWDGMCKTIRAVLAEAKVSPSDVKGLGFDATCSLAVSDMNGDPVVVTKGDNLGEIGDRNIILWADHRAEEEANLINSTGSVVLDYVGSVMSLEMEIPKTLWLKKHMAPERFARCQFFDLPDFLTYKATGDNQRSCCSVTCKCSFVPTKNGWQPDFFQKIGLGEFVENDFKQLGAQGGNVLTAGLPVGKGLSKKAAEELGLLEGTPVGSGVIDAYAGWLGTVAGRYKENDKLSDVPSIDESRHRLAACAGTSTCHIVQQSKEGVFVKGVWGPYKSAIMPGWWMNEGGQSSTGQLIDFMIKTHPAYPQLEELANERNTNIHEILASKLNELCEKEAAANWTELTKNWHFYPDLHGNRSPIADPRMRGSITGLALDDGLHDLARKYNLTQEAIALQTRHIVDSMNAAGHDITAIYMSGGQAKNAMLMQLFANTCSVPVVLPNNGGDAVVLGSAMLGRFAHCAGELGRMSPEDQAQALWNIMIEMTPTATSVPPSADAREKKLLEAKYKIFLEQIDIQNRWRKEMEEASR</sequence>
<comment type="similarity">
    <text evidence="1">Belongs to the FGGY kinase family.</text>
</comment>
<dbReference type="AlphaFoldDB" id="S8EF49"/>
<dbReference type="Gene3D" id="1.20.58.2240">
    <property type="match status" value="1"/>
</dbReference>
<reference evidence="6 7" key="1">
    <citation type="journal article" date="2012" name="Science">
        <title>The Paleozoic origin of enzymatic lignin decomposition reconstructed from 31 fungal genomes.</title>
        <authorList>
            <person name="Floudas D."/>
            <person name="Binder M."/>
            <person name="Riley R."/>
            <person name="Barry K."/>
            <person name="Blanchette R.A."/>
            <person name="Henrissat B."/>
            <person name="Martinez A.T."/>
            <person name="Otillar R."/>
            <person name="Spatafora J.W."/>
            <person name="Yadav J.S."/>
            <person name="Aerts A."/>
            <person name="Benoit I."/>
            <person name="Boyd A."/>
            <person name="Carlson A."/>
            <person name="Copeland A."/>
            <person name="Coutinho P.M."/>
            <person name="de Vries R.P."/>
            <person name="Ferreira P."/>
            <person name="Findley K."/>
            <person name="Foster B."/>
            <person name="Gaskell J."/>
            <person name="Glotzer D."/>
            <person name="Gorecki P."/>
            <person name="Heitman J."/>
            <person name="Hesse C."/>
            <person name="Hori C."/>
            <person name="Igarashi K."/>
            <person name="Jurgens J.A."/>
            <person name="Kallen N."/>
            <person name="Kersten P."/>
            <person name="Kohler A."/>
            <person name="Kuees U."/>
            <person name="Kumar T.K.A."/>
            <person name="Kuo A."/>
            <person name="LaButti K."/>
            <person name="Larrondo L.F."/>
            <person name="Lindquist E."/>
            <person name="Ling A."/>
            <person name="Lombard V."/>
            <person name="Lucas S."/>
            <person name="Lundell T."/>
            <person name="Martin R."/>
            <person name="McLaughlin D.J."/>
            <person name="Morgenstern I."/>
            <person name="Morin E."/>
            <person name="Murat C."/>
            <person name="Nagy L.G."/>
            <person name="Nolan M."/>
            <person name="Ohm R.A."/>
            <person name="Patyshakuliyeva A."/>
            <person name="Rokas A."/>
            <person name="Ruiz-Duenas F.J."/>
            <person name="Sabat G."/>
            <person name="Salamov A."/>
            <person name="Samejima M."/>
            <person name="Schmutz J."/>
            <person name="Slot J.C."/>
            <person name="St John F."/>
            <person name="Stenlid J."/>
            <person name="Sun H."/>
            <person name="Sun S."/>
            <person name="Syed K."/>
            <person name="Tsang A."/>
            <person name="Wiebenga A."/>
            <person name="Young D."/>
            <person name="Pisabarro A."/>
            <person name="Eastwood D.C."/>
            <person name="Martin F."/>
            <person name="Cullen D."/>
            <person name="Grigoriev I.V."/>
            <person name="Hibbett D.S."/>
        </authorList>
    </citation>
    <scope>NUCLEOTIDE SEQUENCE</scope>
    <source>
        <strain evidence="7">FP-58527</strain>
    </source>
</reference>
<evidence type="ECO:0000256" key="2">
    <source>
        <dbReference type="ARBA" id="ARBA00022679"/>
    </source>
</evidence>
<dbReference type="InterPro" id="IPR006003">
    <property type="entry name" value="FGGY_RbtK-like"/>
</dbReference>
<evidence type="ECO:0008006" key="8">
    <source>
        <dbReference type="Google" id="ProtNLM"/>
    </source>
</evidence>
<evidence type="ECO:0000313" key="6">
    <source>
        <dbReference type="EMBL" id="EPT03143.1"/>
    </source>
</evidence>
<dbReference type="CDD" id="cd07782">
    <property type="entry name" value="ASKHA_NBD_FGGY_D-RBK"/>
    <property type="match status" value="1"/>
</dbReference>
<dbReference type="PANTHER" id="PTHR43435:SF4">
    <property type="entry name" value="FGGY CARBOHYDRATE KINASE DOMAIN-CONTAINING PROTEIN"/>
    <property type="match status" value="1"/>
</dbReference>
<dbReference type="OrthoDB" id="203824at2759"/>
<dbReference type="Pfam" id="PF02782">
    <property type="entry name" value="FGGY_C"/>
    <property type="match status" value="1"/>
</dbReference>
<protein>
    <recommendedName>
        <fullName evidence="8">Pentulose kinase</fullName>
    </recommendedName>
</protein>
<accession>S8EF49</accession>
<proteinExistence type="inferred from homology"/>
<evidence type="ECO:0000256" key="1">
    <source>
        <dbReference type="ARBA" id="ARBA00009156"/>
    </source>
</evidence>
<dbReference type="InterPro" id="IPR000577">
    <property type="entry name" value="Carb_kinase_FGGY"/>
</dbReference>
<dbReference type="InterPro" id="IPR018484">
    <property type="entry name" value="FGGY_N"/>
</dbReference>
<feature type="domain" description="Carbohydrate kinase FGGY N-terminal" evidence="4">
    <location>
        <begin position="5"/>
        <end position="272"/>
    </location>
</feature>